<keyword evidence="4" id="KW-1185">Reference proteome</keyword>
<protein>
    <recommendedName>
        <fullName evidence="2">DUF6533 domain-containing protein</fullName>
    </recommendedName>
</protein>
<comment type="caution">
    <text evidence="3">The sequence shown here is derived from an EMBL/GenBank/DDBJ whole genome shotgun (WGS) entry which is preliminary data.</text>
</comment>
<evidence type="ECO:0000259" key="2">
    <source>
        <dbReference type="Pfam" id="PF20151"/>
    </source>
</evidence>
<proteinExistence type="predicted"/>
<name>A0AAD4C9M6_BOLED</name>
<keyword evidence="1" id="KW-1133">Transmembrane helix</keyword>
<accession>A0AAD4C9M6</accession>
<dbReference type="EMBL" id="WHUW01000001">
    <property type="protein sequence ID" value="KAF8452757.1"/>
    <property type="molecule type" value="Genomic_DNA"/>
</dbReference>
<feature type="transmembrane region" description="Helical" evidence="1">
    <location>
        <begin position="76"/>
        <end position="98"/>
    </location>
</feature>
<feature type="transmembrane region" description="Helical" evidence="1">
    <location>
        <begin position="151"/>
        <end position="173"/>
    </location>
</feature>
<evidence type="ECO:0000256" key="1">
    <source>
        <dbReference type="SAM" id="Phobius"/>
    </source>
</evidence>
<keyword evidence="1" id="KW-0472">Membrane</keyword>
<dbReference type="Pfam" id="PF20151">
    <property type="entry name" value="DUF6533"/>
    <property type="match status" value="1"/>
</dbReference>
<dbReference type="AlphaFoldDB" id="A0AAD4C9M6"/>
<sequence length="247" mass="26752">MSSDVDSILAQLQLNDYVSLVLAIAVAYDYCLTISKEVTYIWTLDEGVYAVSSVAIAQLLDITVCTYVLRTQTLDIVAAIVQCILGTVVCILVTAKFVRDSLQIYRATKTWQMNRYIGLLTRDGFFYFLATLINVLFNMLGTLGVFPSKGWVAQVLVIAANIAAYTLIPRFVINVRELYMLDSQGLCNHDIDTGFGLSSGARHGVGGTTTIGTIAFAQGGAPEGSENREEIVTVERAEGNGKAKIGG</sequence>
<evidence type="ECO:0000313" key="3">
    <source>
        <dbReference type="EMBL" id="KAF8452757.1"/>
    </source>
</evidence>
<keyword evidence="1" id="KW-0812">Transmembrane</keyword>
<reference evidence="3" key="2">
    <citation type="journal article" date="2020" name="Nat. Commun.">
        <title>Large-scale genome sequencing of mycorrhizal fungi provides insights into the early evolution of symbiotic traits.</title>
        <authorList>
            <person name="Miyauchi S."/>
            <person name="Kiss E."/>
            <person name="Kuo A."/>
            <person name="Drula E."/>
            <person name="Kohler A."/>
            <person name="Sanchez-Garcia M."/>
            <person name="Morin E."/>
            <person name="Andreopoulos B."/>
            <person name="Barry K.W."/>
            <person name="Bonito G."/>
            <person name="Buee M."/>
            <person name="Carver A."/>
            <person name="Chen C."/>
            <person name="Cichocki N."/>
            <person name="Clum A."/>
            <person name="Culley D."/>
            <person name="Crous P.W."/>
            <person name="Fauchery L."/>
            <person name="Girlanda M."/>
            <person name="Hayes R.D."/>
            <person name="Keri Z."/>
            <person name="LaButti K."/>
            <person name="Lipzen A."/>
            <person name="Lombard V."/>
            <person name="Magnuson J."/>
            <person name="Maillard F."/>
            <person name="Murat C."/>
            <person name="Nolan M."/>
            <person name="Ohm R.A."/>
            <person name="Pangilinan J."/>
            <person name="Pereira M.F."/>
            <person name="Perotto S."/>
            <person name="Peter M."/>
            <person name="Pfister S."/>
            <person name="Riley R."/>
            <person name="Sitrit Y."/>
            <person name="Stielow J.B."/>
            <person name="Szollosi G."/>
            <person name="Zifcakova L."/>
            <person name="Stursova M."/>
            <person name="Spatafora J.W."/>
            <person name="Tedersoo L."/>
            <person name="Vaario L.M."/>
            <person name="Yamada A."/>
            <person name="Yan M."/>
            <person name="Wang P."/>
            <person name="Xu J."/>
            <person name="Bruns T."/>
            <person name="Baldrian P."/>
            <person name="Vilgalys R."/>
            <person name="Dunand C."/>
            <person name="Henrissat B."/>
            <person name="Grigoriev I.V."/>
            <person name="Hibbett D."/>
            <person name="Nagy L.G."/>
            <person name="Martin F.M."/>
        </authorList>
    </citation>
    <scope>NUCLEOTIDE SEQUENCE</scope>
    <source>
        <strain evidence="3">BED1</strain>
    </source>
</reference>
<organism evidence="3 4">
    <name type="scientific">Boletus edulis BED1</name>
    <dbReference type="NCBI Taxonomy" id="1328754"/>
    <lineage>
        <taxon>Eukaryota</taxon>
        <taxon>Fungi</taxon>
        <taxon>Dikarya</taxon>
        <taxon>Basidiomycota</taxon>
        <taxon>Agaricomycotina</taxon>
        <taxon>Agaricomycetes</taxon>
        <taxon>Agaricomycetidae</taxon>
        <taxon>Boletales</taxon>
        <taxon>Boletineae</taxon>
        <taxon>Boletaceae</taxon>
        <taxon>Boletoideae</taxon>
        <taxon>Boletus</taxon>
    </lineage>
</organism>
<feature type="domain" description="DUF6533" evidence="2">
    <location>
        <begin position="17"/>
        <end position="43"/>
    </location>
</feature>
<feature type="transmembrane region" description="Helical" evidence="1">
    <location>
        <begin position="17"/>
        <end position="35"/>
    </location>
</feature>
<reference evidence="3" key="1">
    <citation type="submission" date="2019-10" db="EMBL/GenBank/DDBJ databases">
        <authorList>
            <consortium name="DOE Joint Genome Institute"/>
            <person name="Kuo A."/>
            <person name="Miyauchi S."/>
            <person name="Kiss E."/>
            <person name="Drula E."/>
            <person name="Kohler A."/>
            <person name="Sanchez-Garcia M."/>
            <person name="Andreopoulos B."/>
            <person name="Barry K.W."/>
            <person name="Bonito G."/>
            <person name="Buee M."/>
            <person name="Carver A."/>
            <person name="Chen C."/>
            <person name="Cichocki N."/>
            <person name="Clum A."/>
            <person name="Culley D."/>
            <person name="Crous P.W."/>
            <person name="Fauchery L."/>
            <person name="Girlanda M."/>
            <person name="Hayes R."/>
            <person name="Keri Z."/>
            <person name="LaButti K."/>
            <person name="Lipzen A."/>
            <person name="Lombard V."/>
            <person name="Magnuson J."/>
            <person name="Maillard F."/>
            <person name="Morin E."/>
            <person name="Murat C."/>
            <person name="Nolan M."/>
            <person name="Ohm R."/>
            <person name="Pangilinan J."/>
            <person name="Pereira M."/>
            <person name="Perotto S."/>
            <person name="Peter M."/>
            <person name="Riley R."/>
            <person name="Sitrit Y."/>
            <person name="Stielow B."/>
            <person name="Szollosi G."/>
            <person name="Zifcakova L."/>
            <person name="Stursova M."/>
            <person name="Spatafora J.W."/>
            <person name="Tedersoo L."/>
            <person name="Vaario L.-M."/>
            <person name="Yamada A."/>
            <person name="Yan M."/>
            <person name="Wang P."/>
            <person name="Xu J."/>
            <person name="Bruns T."/>
            <person name="Baldrian P."/>
            <person name="Vilgalys R."/>
            <person name="Henrissat B."/>
            <person name="Grigoriev I.V."/>
            <person name="Hibbett D."/>
            <person name="Nagy L.G."/>
            <person name="Martin F.M."/>
        </authorList>
    </citation>
    <scope>NUCLEOTIDE SEQUENCE</scope>
    <source>
        <strain evidence="3">BED1</strain>
    </source>
</reference>
<feature type="transmembrane region" description="Helical" evidence="1">
    <location>
        <begin position="119"/>
        <end position="139"/>
    </location>
</feature>
<dbReference type="InterPro" id="IPR045340">
    <property type="entry name" value="DUF6533"/>
</dbReference>
<dbReference type="Proteomes" id="UP001194468">
    <property type="component" value="Unassembled WGS sequence"/>
</dbReference>
<feature type="transmembrane region" description="Helical" evidence="1">
    <location>
        <begin position="47"/>
        <end position="70"/>
    </location>
</feature>
<evidence type="ECO:0000313" key="4">
    <source>
        <dbReference type="Proteomes" id="UP001194468"/>
    </source>
</evidence>
<gene>
    <name evidence="3" type="ORF">L210DRAFT_3639229</name>
</gene>